<feature type="domain" description="Flagellar basal body rod protein N-terminal" evidence="3">
    <location>
        <begin position="5"/>
        <end position="35"/>
    </location>
</feature>
<dbReference type="InterPro" id="IPR001444">
    <property type="entry name" value="Flag_bb_rod_N"/>
</dbReference>
<dbReference type="Pfam" id="PF22692">
    <property type="entry name" value="LlgE_F_G_D1"/>
    <property type="match status" value="1"/>
</dbReference>
<dbReference type="Pfam" id="PF00460">
    <property type="entry name" value="Flg_bb_rod"/>
    <property type="match status" value="1"/>
</dbReference>
<dbReference type="InterPro" id="IPR010930">
    <property type="entry name" value="Flg_bb/hook_C_dom"/>
</dbReference>
<comment type="similarity">
    <text evidence="1 2">Belongs to the flagella basal body rod proteins family.</text>
</comment>
<dbReference type="Pfam" id="PF06429">
    <property type="entry name" value="Flg_bbr_C"/>
    <property type="match status" value="1"/>
</dbReference>
<dbReference type="InterPro" id="IPR053967">
    <property type="entry name" value="LlgE_F_G-like_D1"/>
</dbReference>
<dbReference type="NCBIfam" id="TIGR03506">
    <property type="entry name" value="FlgEFG_subfam"/>
    <property type="match status" value="1"/>
</dbReference>
<sequence>MIRSFYSAVSGMITQEAKQDVITNNLANANTVGFKQDDLAVGDFGDMLLQNYDKIVNGKNARNVIGSISLGSRVNGVNTEFSQGSIKQTDIATDFAIEGRGFFTVSRQEGNANNTYYTRDGHFHININGTLVDDSGDTVLARDIQTGALGAINVGNGKLQCDSQGNISIDGIPRYKLYTVDFNDYNNLTKTGDNLYRGTTGAREINANVKQNFLESSNVNVVNTMANMITTMRTFETNQKAVQSIDESLDKLINQVGRV</sequence>
<evidence type="ECO:0000259" key="3">
    <source>
        <dbReference type="Pfam" id="PF00460"/>
    </source>
</evidence>
<keyword evidence="6" id="KW-0966">Cell projection</keyword>
<evidence type="ECO:0000256" key="1">
    <source>
        <dbReference type="ARBA" id="ARBA00009677"/>
    </source>
</evidence>
<accession>W6N8S1</accession>
<organism evidence="6 7">
    <name type="scientific">Clostridium tyrobutyricum DIVETGP</name>
    <dbReference type="NCBI Taxonomy" id="1408889"/>
    <lineage>
        <taxon>Bacteria</taxon>
        <taxon>Bacillati</taxon>
        <taxon>Bacillota</taxon>
        <taxon>Clostridia</taxon>
        <taxon>Eubacteriales</taxon>
        <taxon>Clostridiaceae</taxon>
        <taxon>Clostridium</taxon>
    </lineage>
</organism>
<dbReference type="PROSITE" id="PS00588">
    <property type="entry name" value="FLAGELLA_BB_ROD"/>
    <property type="match status" value="1"/>
</dbReference>
<comment type="subcellular location">
    <subcellularLocation>
        <location evidence="2">Bacterial flagellum basal body</location>
    </subcellularLocation>
</comment>
<comment type="caution">
    <text evidence="6">The sequence shown here is derived from an EMBL/GenBank/DDBJ whole genome shotgun (WGS) entry which is preliminary data.</text>
</comment>
<dbReference type="GO" id="GO:0071978">
    <property type="term" value="P:bacterial-type flagellum-dependent swarming motility"/>
    <property type="evidence" value="ECO:0007669"/>
    <property type="project" value="TreeGrafter"/>
</dbReference>
<evidence type="ECO:0000256" key="2">
    <source>
        <dbReference type="RuleBase" id="RU362116"/>
    </source>
</evidence>
<dbReference type="AlphaFoldDB" id="W6N8S1"/>
<dbReference type="SUPFAM" id="SSF117143">
    <property type="entry name" value="Flagellar hook protein flgE"/>
    <property type="match status" value="1"/>
</dbReference>
<keyword evidence="2" id="KW-0975">Bacterial flagellum</keyword>
<protein>
    <submittedName>
        <fullName evidence="6">Flagellar basal-body rod protein FlgF</fullName>
    </submittedName>
</protein>
<name>W6N8S1_CLOTY</name>
<evidence type="ECO:0000313" key="7">
    <source>
        <dbReference type="Proteomes" id="UP000019482"/>
    </source>
</evidence>
<dbReference type="RefSeq" id="WP_017750816.1">
    <property type="nucleotide sequence ID" value="NZ_CBXI010000036.1"/>
</dbReference>
<proteinExistence type="inferred from homology"/>
<dbReference type="Proteomes" id="UP000019482">
    <property type="component" value="Unassembled WGS sequence"/>
</dbReference>
<dbReference type="GO" id="GO:0009425">
    <property type="term" value="C:bacterial-type flagellum basal body"/>
    <property type="evidence" value="ECO:0007669"/>
    <property type="project" value="UniProtKB-SubCell"/>
</dbReference>
<dbReference type="PANTHER" id="PTHR30435:SF19">
    <property type="entry name" value="FLAGELLAR BASAL-BODY ROD PROTEIN FLGG"/>
    <property type="match status" value="1"/>
</dbReference>
<dbReference type="OrthoDB" id="9800375at2"/>
<evidence type="ECO:0000259" key="4">
    <source>
        <dbReference type="Pfam" id="PF06429"/>
    </source>
</evidence>
<evidence type="ECO:0000313" key="6">
    <source>
        <dbReference type="EMBL" id="CDL91864.1"/>
    </source>
</evidence>
<keyword evidence="7" id="KW-1185">Reference proteome</keyword>
<dbReference type="InterPro" id="IPR037925">
    <property type="entry name" value="FlgE/F/G-like"/>
</dbReference>
<dbReference type="InterPro" id="IPR019776">
    <property type="entry name" value="Flagellar_basal_body_rod_CS"/>
</dbReference>
<evidence type="ECO:0000259" key="5">
    <source>
        <dbReference type="Pfam" id="PF22692"/>
    </source>
</evidence>
<reference evidence="6 7" key="1">
    <citation type="journal article" date="2015" name="Genome Announc.">
        <title>Draft Genome Sequence of Clostridium tyrobutyricum Strain DIVETGP, Isolated from Cow's Milk for Grana Padano Production.</title>
        <authorList>
            <person name="Soggiu A."/>
            <person name="Piras C."/>
            <person name="Gaiarsa S."/>
            <person name="Sassera D."/>
            <person name="Roncada P."/>
            <person name="Bendixen E."/>
            <person name="Brasca M."/>
            <person name="Bonizzi L."/>
        </authorList>
    </citation>
    <scope>NUCLEOTIDE SEQUENCE [LARGE SCALE GENOMIC DNA]</scope>
    <source>
        <strain evidence="6 7">DIVETGP</strain>
    </source>
</reference>
<keyword evidence="6" id="KW-0282">Flagellum</keyword>
<dbReference type="PANTHER" id="PTHR30435">
    <property type="entry name" value="FLAGELLAR PROTEIN"/>
    <property type="match status" value="1"/>
</dbReference>
<dbReference type="InterPro" id="IPR020013">
    <property type="entry name" value="Flagellar_FlgE/F/G"/>
</dbReference>
<dbReference type="GeneID" id="29418735"/>
<feature type="domain" description="Flagellar basal-body/hook protein C-terminal" evidence="4">
    <location>
        <begin position="210"/>
        <end position="254"/>
    </location>
</feature>
<gene>
    <name evidence="6" type="ORF">CTDIVETGP_1934</name>
</gene>
<dbReference type="EMBL" id="CBXI010000036">
    <property type="protein sequence ID" value="CDL91864.1"/>
    <property type="molecule type" value="Genomic_DNA"/>
</dbReference>
<keyword evidence="6" id="KW-0969">Cilium</keyword>
<feature type="domain" description="Flagellar hook protein FlgE/F/G-like D1" evidence="5">
    <location>
        <begin position="96"/>
        <end position="167"/>
    </location>
</feature>